<dbReference type="InterPro" id="IPR038042">
    <property type="entry name" value="Gp37-like"/>
</dbReference>
<dbReference type="InterPro" id="IPR018602">
    <property type="entry name" value="Gp37/STM4215"/>
</dbReference>
<gene>
    <name evidence="1" type="ORF">ACFO0R_15890</name>
</gene>
<reference evidence="2" key="1">
    <citation type="journal article" date="2019" name="Int. J. Syst. Evol. Microbiol.">
        <title>The Global Catalogue of Microorganisms (GCM) 10K type strain sequencing project: providing services to taxonomists for standard genome sequencing and annotation.</title>
        <authorList>
            <consortium name="The Broad Institute Genomics Platform"/>
            <consortium name="The Broad Institute Genome Sequencing Center for Infectious Disease"/>
            <person name="Wu L."/>
            <person name="Ma J."/>
        </authorList>
    </citation>
    <scope>NUCLEOTIDE SEQUENCE [LARGE SCALE GENOMIC DNA]</scope>
    <source>
        <strain evidence="2">CGMCC 4.7608</strain>
    </source>
</reference>
<name>A0ABV8ZTR2_9NEIS</name>
<protein>
    <submittedName>
        <fullName evidence="1">Gp37 family protein</fullName>
    </submittedName>
</protein>
<dbReference type="InterPro" id="IPR035934">
    <property type="entry name" value="Phage_tail_protein-like_sf"/>
</dbReference>
<sequence length="154" mass="16692">MASTSQIVDAFVTRLRGILPQLSVEHYAGAPAEYRLEHPQGALLLSYRGSQFAAPRDTAGFGQQRTLQLELTLLLRRANAQFNDTEALDAARRACLGFAAPDCRAAWLSSETFLGFSDGIARYAISLAADTWQVAEAAIGHEPVLTAVTNEEQP</sequence>
<dbReference type="EMBL" id="JBHSEK010000011">
    <property type="protein sequence ID" value="MFC4491092.1"/>
    <property type="molecule type" value="Genomic_DNA"/>
</dbReference>
<dbReference type="Gene3D" id="3.30.2000.10">
    <property type="entry name" value="Phage tail protein-like"/>
    <property type="match status" value="1"/>
</dbReference>
<accession>A0ABV8ZTR2</accession>
<evidence type="ECO:0000313" key="1">
    <source>
        <dbReference type="EMBL" id="MFC4491092.1"/>
    </source>
</evidence>
<dbReference type="SUPFAM" id="SSF143749">
    <property type="entry name" value="Phage tail protein-like"/>
    <property type="match status" value="1"/>
</dbReference>
<evidence type="ECO:0000313" key="2">
    <source>
        <dbReference type="Proteomes" id="UP001595999"/>
    </source>
</evidence>
<organism evidence="1 2">
    <name type="scientific">Chromobacterium aquaticum</name>
    <dbReference type="NCBI Taxonomy" id="467180"/>
    <lineage>
        <taxon>Bacteria</taxon>
        <taxon>Pseudomonadati</taxon>
        <taxon>Pseudomonadota</taxon>
        <taxon>Betaproteobacteria</taxon>
        <taxon>Neisseriales</taxon>
        <taxon>Chromobacteriaceae</taxon>
        <taxon>Chromobacterium</taxon>
    </lineage>
</organism>
<dbReference type="Proteomes" id="UP001595999">
    <property type="component" value="Unassembled WGS sequence"/>
</dbReference>
<dbReference type="Pfam" id="PF09646">
    <property type="entry name" value="Gp37"/>
    <property type="match status" value="1"/>
</dbReference>
<dbReference type="RefSeq" id="WP_231462378.1">
    <property type="nucleotide sequence ID" value="NZ_JAJOHW010000068.1"/>
</dbReference>
<proteinExistence type="predicted"/>
<comment type="caution">
    <text evidence="1">The sequence shown here is derived from an EMBL/GenBank/DDBJ whole genome shotgun (WGS) entry which is preliminary data.</text>
</comment>
<keyword evidence="2" id="KW-1185">Reference proteome</keyword>